<keyword evidence="2" id="KW-0229">DNA integration</keyword>
<dbReference type="GO" id="GO:0006310">
    <property type="term" value="P:DNA recombination"/>
    <property type="evidence" value="ECO:0007669"/>
    <property type="project" value="UniProtKB-KW"/>
</dbReference>
<dbReference type="Gene3D" id="3.30.160.390">
    <property type="entry name" value="Integrase, DNA-binding domain"/>
    <property type="match status" value="1"/>
</dbReference>
<dbReference type="InterPro" id="IPR025166">
    <property type="entry name" value="Integrase_DNA_bind_dom"/>
</dbReference>
<gene>
    <name evidence="8" type="primary">intA_4</name>
    <name evidence="8" type="ORF">RUM4293_04330</name>
</gene>
<dbReference type="CDD" id="cd00801">
    <property type="entry name" value="INT_P4_C"/>
    <property type="match status" value="1"/>
</dbReference>
<keyword evidence="4" id="KW-0233">DNA recombination</keyword>
<keyword evidence="3 5" id="KW-0238">DNA-binding</keyword>
<reference evidence="9" key="1">
    <citation type="submission" date="2015-09" db="EMBL/GenBank/DDBJ databases">
        <authorList>
            <person name="Rodrigo-Torres L."/>
            <person name="Arahal D.R."/>
        </authorList>
    </citation>
    <scope>NUCLEOTIDE SEQUENCE [LARGE SCALE GENOMIC DNA]</scope>
    <source>
        <strain evidence="9">CECT 4293</strain>
    </source>
</reference>
<keyword evidence="9" id="KW-1185">Reference proteome</keyword>
<dbReference type="PANTHER" id="PTHR30629">
    <property type="entry name" value="PROPHAGE INTEGRASE"/>
    <property type="match status" value="1"/>
</dbReference>
<dbReference type="InterPro" id="IPR002104">
    <property type="entry name" value="Integrase_catalytic"/>
</dbReference>
<dbReference type="InterPro" id="IPR044068">
    <property type="entry name" value="CB"/>
</dbReference>
<dbReference type="PROSITE" id="PS51898">
    <property type="entry name" value="TYR_RECOMBINASE"/>
    <property type="match status" value="1"/>
</dbReference>
<dbReference type="SUPFAM" id="SSF56349">
    <property type="entry name" value="DNA breaking-rejoining enzymes"/>
    <property type="match status" value="1"/>
</dbReference>
<dbReference type="InterPro" id="IPR011010">
    <property type="entry name" value="DNA_brk_join_enz"/>
</dbReference>
<proteinExistence type="inferred from homology"/>
<dbReference type="PROSITE" id="PS51900">
    <property type="entry name" value="CB"/>
    <property type="match status" value="1"/>
</dbReference>
<comment type="similarity">
    <text evidence="1">Belongs to the 'phage' integrase family.</text>
</comment>
<dbReference type="EMBL" id="CYPS01000067">
    <property type="protein sequence ID" value="CUH45416.1"/>
    <property type="molecule type" value="Genomic_DNA"/>
</dbReference>
<evidence type="ECO:0000256" key="5">
    <source>
        <dbReference type="PROSITE-ProRule" id="PRU01248"/>
    </source>
</evidence>
<name>A0A0P1EUJ2_9RHOB</name>
<evidence type="ECO:0000256" key="1">
    <source>
        <dbReference type="ARBA" id="ARBA00008857"/>
    </source>
</evidence>
<evidence type="ECO:0000256" key="4">
    <source>
        <dbReference type="ARBA" id="ARBA00023172"/>
    </source>
</evidence>
<dbReference type="Pfam" id="PF00589">
    <property type="entry name" value="Phage_integrase"/>
    <property type="match status" value="1"/>
</dbReference>
<dbReference type="GO" id="GO:0003677">
    <property type="term" value="F:DNA binding"/>
    <property type="evidence" value="ECO:0007669"/>
    <property type="project" value="UniProtKB-UniRule"/>
</dbReference>
<evidence type="ECO:0000313" key="9">
    <source>
        <dbReference type="Proteomes" id="UP000050786"/>
    </source>
</evidence>
<evidence type="ECO:0000313" key="8">
    <source>
        <dbReference type="EMBL" id="CUH45416.1"/>
    </source>
</evidence>
<protein>
    <submittedName>
        <fullName evidence="8">Prophage CP4-57 integrase</fullName>
    </submittedName>
</protein>
<dbReference type="Gene3D" id="1.10.443.10">
    <property type="entry name" value="Intergrase catalytic core"/>
    <property type="match status" value="1"/>
</dbReference>
<sequence length="408" mass="45414">MKKKLTNRYLESLAPPETGRLEVSDTERKGLRFRLSSTGKAVWMYEKRVKGGPKRKHTLGQWPRPVGLSEARKMALEIEAEAAQGIDRVANAEAERREKKRTQASTLTVSQVLDIYDTIHLSSLRTRDERLRQLRQSLSEDLESPITDLTRSDIQKAVDAKASSGRRVYANRIRAALSAFSNWAWVRGYISENIASGVAKAATEHARERVLSIGEIRAIWTATFQMGLVWGPVFRLLLLTCQRRGEILGLKWEEITFDTARMTKPGSQTKNKKPHITHLSNPTLKELKALHSEGADAGFVFTTTGDTPVSGIGKAKARLDKLLPDGFEHWRIHDIRTGFATKMADAGENEAVVDRILNHSATASAPTLVGRVYNQAQLLDQRAVALDKWAELVTQESADVVAIGGSRD</sequence>
<evidence type="ECO:0000256" key="2">
    <source>
        <dbReference type="ARBA" id="ARBA00022908"/>
    </source>
</evidence>
<dbReference type="AlphaFoldDB" id="A0A0P1EUJ2"/>
<feature type="domain" description="Core-binding (CB)" evidence="7">
    <location>
        <begin position="107"/>
        <end position="185"/>
    </location>
</feature>
<dbReference type="GO" id="GO:0015074">
    <property type="term" value="P:DNA integration"/>
    <property type="evidence" value="ECO:0007669"/>
    <property type="project" value="UniProtKB-KW"/>
</dbReference>
<evidence type="ECO:0000259" key="6">
    <source>
        <dbReference type="PROSITE" id="PS51898"/>
    </source>
</evidence>
<dbReference type="InterPro" id="IPR050808">
    <property type="entry name" value="Phage_Integrase"/>
</dbReference>
<dbReference type="Proteomes" id="UP000050786">
    <property type="component" value="Unassembled WGS sequence"/>
</dbReference>
<dbReference type="RefSeq" id="WP_058275339.1">
    <property type="nucleotide sequence ID" value="NZ_CYPS01000067.1"/>
</dbReference>
<evidence type="ECO:0000256" key="3">
    <source>
        <dbReference type="ARBA" id="ARBA00023125"/>
    </source>
</evidence>
<dbReference type="Gene3D" id="1.10.150.130">
    <property type="match status" value="1"/>
</dbReference>
<evidence type="ECO:0000259" key="7">
    <source>
        <dbReference type="PROSITE" id="PS51900"/>
    </source>
</evidence>
<accession>A0A0P1EUJ2</accession>
<feature type="domain" description="Tyr recombinase" evidence="6">
    <location>
        <begin position="206"/>
        <end position="386"/>
    </location>
</feature>
<dbReference type="PANTHER" id="PTHR30629:SF2">
    <property type="entry name" value="PROPHAGE INTEGRASE INTS-RELATED"/>
    <property type="match status" value="1"/>
</dbReference>
<organism evidence="8 9">
    <name type="scientific">Ruegeria atlantica</name>
    <dbReference type="NCBI Taxonomy" id="81569"/>
    <lineage>
        <taxon>Bacteria</taxon>
        <taxon>Pseudomonadati</taxon>
        <taxon>Pseudomonadota</taxon>
        <taxon>Alphaproteobacteria</taxon>
        <taxon>Rhodobacterales</taxon>
        <taxon>Roseobacteraceae</taxon>
        <taxon>Ruegeria</taxon>
    </lineage>
</organism>
<dbReference type="InterPro" id="IPR010998">
    <property type="entry name" value="Integrase_recombinase_N"/>
</dbReference>
<dbReference type="InterPro" id="IPR013762">
    <property type="entry name" value="Integrase-like_cat_sf"/>
</dbReference>
<dbReference type="Pfam" id="PF13356">
    <property type="entry name" value="Arm-DNA-bind_3"/>
    <property type="match status" value="1"/>
</dbReference>
<dbReference type="InterPro" id="IPR038488">
    <property type="entry name" value="Integrase_DNA-bd_sf"/>
</dbReference>